<feature type="DNA-binding region" description="HMG box" evidence="2">
    <location>
        <begin position="16"/>
        <end position="84"/>
    </location>
</feature>
<dbReference type="InterPro" id="IPR050342">
    <property type="entry name" value="HMGB"/>
</dbReference>
<dbReference type="Proteomes" id="UP000663823">
    <property type="component" value="Unassembled WGS sequence"/>
</dbReference>
<feature type="compositionally biased region" description="Low complexity" evidence="3">
    <location>
        <begin position="91"/>
        <end position="107"/>
    </location>
</feature>
<evidence type="ECO:0000313" key="6">
    <source>
        <dbReference type="EMBL" id="CAF3776947.1"/>
    </source>
</evidence>
<dbReference type="PROSITE" id="PS50118">
    <property type="entry name" value="HMG_BOX_2"/>
    <property type="match status" value="1"/>
</dbReference>
<dbReference type="PRINTS" id="PR00886">
    <property type="entry name" value="HIGHMOBLTY12"/>
</dbReference>
<feature type="domain" description="HMG box" evidence="4">
    <location>
        <begin position="16"/>
        <end position="84"/>
    </location>
</feature>
<accession>A0A814E5Q6</accession>
<evidence type="ECO:0000256" key="3">
    <source>
        <dbReference type="SAM" id="MobiDB-lite"/>
    </source>
</evidence>
<proteinExistence type="predicted"/>
<dbReference type="SUPFAM" id="SSF47095">
    <property type="entry name" value="HMG-box"/>
    <property type="match status" value="1"/>
</dbReference>
<dbReference type="GO" id="GO:0005634">
    <property type="term" value="C:nucleus"/>
    <property type="evidence" value="ECO:0007669"/>
    <property type="project" value="UniProtKB-UniRule"/>
</dbReference>
<protein>
    <recommendedName>
        <fullName evidence="4">HMG box domain-containing protein</fullName>
    </recommendedName>
</protein>
<feature type="region of interest" description="Disordered" evidence="3">
    <location>
        <begin position="84"/>
        <end position="117"/>
    </location>
</feature>
<dbReference type="EMBL" id="CAJOAX010002184">
    <property type="protein sequence ID" value="CAF3776947.1"/>
    <property type="molecule type" value="Genomic_DNA"/>
</dbReference>
<evidence type="ECO:0000259" key="4">
    <source>
        <dbReference type="PROSITE" id="PS50118"/>
    </source>
</evidence>
<dbReference type="PANTHER" id="PTHR48112">
    <property type="entry name" value="HIGH MOBILITY GROUP PROTEIN DSP1"/>
    <property type="match status" value="1"/>
</dbReference>
<keyword evidence="1 2" id="KW-0238">DNA-binding</keyword>
<evidence type="ECO:0000313" key="7">
    <source>
        <dbReference type="Proteomes" id="UP000663882"/>
    </source>
</evidence>
<dbReference type="OrthoDB" id="498543at2759"/>
<dbReference type="Proteomes" id="UP000663882">
    <property type="component" value="Unassembled WGS sequence"/>
</dbReference>
<dbReference type="GO" id="GO:0003677">
    <property type="term" value="F:DNA binding"/>
    <property type="evidence" value="ECO:0007669"/>
    <property type="project" value="UniProtKB-UniRule"/>
</dbReference>
<name>A0A814E5Q6_9BILA</name>
<dbReference type="SMART" id="SM00398">
    <property type="entry name" value="HMG"/>
    <property type="match status" value="1"/>
</dbReference>
<comment type="caution">
    <text evidence="5">The sequence shown here is derived from an EMBL/GenBank/DDBJ whole genome shotgun (WGS) entry which is preliminary data.</text>
</comment>
<organism evidence="5 7">
    <name type="scientific">Rotaria sordida</name>
    <dbReference type="NCBI Taxonomy" id="392033"/>
    <lineage>
        <taxon>Eukaryota</taxon>
        <taxon>Metazoa</taxon>
        <taxon>Spiralia</taxon>
        <taxon>Gnathifera</taxon>
        <taxon>Rotifera</taxon>
        <taxon>Eurotatoria</taxon>
        <taxon>Bdelloidea</taxon>
        <taxon>Philodinida</taxon>
        <taxon>Philodinidae</taxon>
        <taxon>Rotaria</taxon>
    </lineage>
</organism>
<feature type="compositionally biased region" description="Polar residues" evidence="3">
    <location>
        <begin position="108"/>
        <end position="117"/>
    </location>
</feature>
<gene>
    <name evidence="6" type="ORF">OTI717_LOCUS16972</name>
    <name evidence="5" type="ORF">RFH988_LOCUS12264</name>
</gene>
<dbReference type="InterPro" id="IPR009071">
    <property type="entry name" value="HMG_box_dom"/>
</dbReference>
<evidence type="ECO:0000256" key="2">
    <source>
        <dbReference type="PROSITE-ProRule" id="PRU00267"/>
    </source>
</evidence>
<dbReference type="Pfam" id="PF00505">
    <property type="entry name" value="HMG_box"/>
    <property type="match status" value="1"/>
</dbReference>
<dbReference type="AlphaFoldDB" id="A0A814E5Q6"/>
<dbReference type="EMBL" id="CAJNOO010000507">
    <property type="protein sequence ID" value="CAF0963390.1"/>
    <property type="molecule type" value="Genomic_DNA"/>
</dbReference>
<feature type="region of interest" description="Disordered" evidence="3">
    <location>
        <begin position="1"/>
        <end position="23"/>
    </location>
</feature>
<dbReference type="InterPro" id="IPR036910">
    <property type="entry name" value="HMG_box_dom_sf"/>
</dbReference>
<evidence type="ECO:0000256" key="1">
    <source>
        <dbReference type="ARBA" id="ARBA00023125"/>
    </source>
</evidence>
<dbReference type="Gene3D" id="1.10.30.10">
    <property type="entry name" value="High mobility group box domain"/>
    <property type="match status" value="1"/>
</dbReference>
<reference evidence="5" key="1">
    <citation type="submission" date="2021-02" db="EMBL/GenBank/DDBJ databases">
        <authorList>
            <person name="Nowell W R."/>
        </authorList>
    </citation>
    <scope>NUCLEOTIDE SEQUENCE</scope>
</reference>
<feature type="compositionally biased region" description="Basic residues" evidence="3">
    <location>
        <begin position="1"/>
        <end position="11"/>
    </location>
</feature>
<keyword evidence="2" id="KW-0539">Nucleus</keyword>
<sequence>MARRSSQKRRRDPNAPKRGKTAWQMFFSDNREEIKKQNPNLSGQEILKKLGEMWRQSDDATKRRYQNQYQTSQNEYNEKLAAYKEEKNRKSQSSNSKKNSGQSNKENINYQINEDND</sequence>
<evidence type="ECO:0000313" key="5">
    <source>
        <dbReference type="EMBL" id="CAF0963390.1"/>
    </source>
</evidence>